<dbReference type="NCBIfam" id="NF033679">
    <property type="entry name" value="DNRLRE_dom"/>
    <property type="match status" value="1"/>
</dbReference>
<evidence type="ECO:0008006" key="4">
    <source>
        <dbReference type="Google" id="ProtNLM"/>
    </source>
</evidence>
<dbReference type="RefSeq" id="WP_003986382.1">
    <property type="nucleotide sequence ID" value="NZ_CP043497.1"/>
</dbReference>
<keyword evidence="1" id="KW-0732">Signal</keyword>
<feature type="chain" id="PRO_5045896461" description="DNRLRE domain-containing protein" evidence="1">
    <location>
        <begin position="36"/>
        <end position="220"/>
    </location>
</feature>
<evidence type="ECO:0000313" key="3">
    <source>
        <dbReference type="Proteomes" id="UP000829494"/>
    </source>
</evidence>
<keyword evidence="3" id="KW-1185">Reference proteome</keyword>
<name>A0ABY3YWF2_STRRM</name>
<feature type="signal peptide" evidence="1">
    <location>
        <begin position="1"/>
        <end position="35"/>
    </location>
</feature>
<evidence type="ECO:0000256" key="1">
    <source>
        <dbReference type="SAM" id="SignalP"/>
    </source>
</evidence>
<dbReference type="EMBL" id="CP094298">
    <property type="protein sequence ID" value="UNZ02366.1"/>
    <property type="molecule type" value="Genomic_DNA"/>
</dbReference>
<sequence>MPTPRSLTGRRRSRSLYPLLACGLVGGLAAPAAFATQAAGAGASVTKQQPSAPRATYDVEQWVSVNEKIPNRTYKDIGRVGNKGYQTKDSPAPTGKWRTYIRVNTHNLHRHPKVSRAWLTVTNTWSQSCAPYNVELWDTYGITGNTTWNTQPRGRLFTWTTPRTSPCRNRTLTFDVTSLAKVAQDRHWRNITFGLRSTNETSTDAYKNLDAAHARLHVQP</sequence>
<evidence type="ECO:0000313" key="2">
    <source>
        <dbReference type="EMBL" id="UNZ02366.1"/>
    </source>
</evidence>
<organism evidence="2 3">
    <name type="scientific">Streptomyces rimosus subsp. rimosus</name>
    <dbReference type="NCBI Taxonomy" id="132474"/>
    <lineage>
        <taxon>Bacteria</taxon>
        <taxon>Bacillati</taxon>
        <taxon>Actinomycetota</taxon>
        <taxon>Actinomycetes</taxon>
        <taxon>Kitasatosporales</taxon>
        <taxon>Streptomycetaceae</taxon>
        <taxon>Streptomyces</taxon>
    </lineage>
</organism>
<dbReference type="GeneID" id="66858548"/>
<protein>
    <recommendedName>
        <fullName evidence="4">DNRLRE domain-containing protein</fullName>
    </recommendedName>
</protein>
<accession>A0ABY3YWF2</accession>
<reference evidence="2 3" key="1">
    <citation type="submission" date="2022-03" db="EMBL/GenBank/DDBJ databases">
        <title>Complete genome of Streptomyces rimosus ssp. rimosus R7 (=ATCC 10970).</title>
        <authorList>
            <person name="Beganovic S."/>
            <person name="Ruckert C."/>
            <person name="Busche T."/>
            <person name="Kalinowski J."/>
            <person name="Wittmann C."/>
        </authorList>
    </citation>
    <scope>NUCLEOTIDE SEQUENCE [LARGE SCALE GENOMIC DNA]</scope>
    <source>
        <strain evidence="2 3">R7</strain>
    </source>
</reference>
<proteinExistence type="predicted"/>
<dbReference type="Proteomes" id="UP000829494">
    <property type="component" value="Chromosome"/>
</dbReference>
<gene>
    <name evidence="2" type="ORF">SRIMR7_09420</name>
</gene>